<feature type="domain" description="DOC" evidence="7">
    <location>
        <begin position="42"/>
        <end position="242"/>
    </location>
</feature>
<dbReference type="GO" id="GO:0031145">
    <property type="term" value="P:anaphase-promoting complex-dependent catabolic process"/>
    <property type="evidence" value="ECO:0007669"/>
    <property type="project" value="InterPro"/>
</dbReference>
<evidence type="ECO:0000256" key="3">
    <source>
        <dbReference type="ARBA" id="ARBA00022776"/>
    </source>
</evidence>
<keyword evidence="5" id="KW-0131">Cell cycle</keyword>
<dbReference type="GO" id="GO:0070979">
    <property type="term" value="P:protein K11-linked ubiquitination"/>
    <property type="evidence" value="ECO:0007669"/>
    <property type="project" value="TreeGrafter"/>
</dbReference>
<feature type="compositionally biased region" description="Acidic residues" evidence="6">
    <location>
        <begin position="168"/>
        <end position="185"/>
    </location>
</feature>
<dbReference type="Pfam" id="PF03256">
    <property type="entry name" value="ANAPC10"/>
    <property type="match status" value="1"/>
</dbReference>
<organism evidence="8 9">
    <name type="scientific">Austropuccinia psidii MF-1</name>
    <dbReference type="NCBI Taxonomy" id="1389203"/>
    <lineage>
        <taxon>Eukaryota</taxon>
        <taxon>Fungi</taxon>
        <taxon>Dikarya</taxon>
        <taxon>Basidiomycota</taxon>
        <taxon>Pucciniomycotina</taxon>
        <taxon>Pucciniomycetes</taxon>
        <taxon>Pucciniales</taxon>
        <taxon>Sphaerophragmiaceae</taxon>
        <taxon>Austropuccinia</taxon>
    </lineage>
</organism>
<feature type="compositionally biased region" description="Basic residues" evidence="6">
    <location>
        <begin position="1"/>
        <end position="12"/>
    </location>
</feature>
<evidence type="ECO:0000256" key="5">
    <source>
        <dbReference type="ARBA" id="ARBA00023306"/>
    </source>
</evidence>
<evidence type="ECO:0000259" key="7">
    <source>
        <dbReference type="PROSITE" id="PS51284"/>
    </source>
</evidence>
<dbReference type="EMBL" id="AVOT02003380">
    <property type="protein sequence ID" value="MBW0473334.1"/>
    <property type="molecule type" value="Genomic_DNA"/>
</dbReference>
<dbReference type="CDD" id="cd08366">
    <property type="entry name" value="APC10"/>
    <property type="match status" value="1"/>
</dbReference>
<keyword evidence="9" id="KW-1185">Reference proteome</keyword>
<comment type="caution">
    <text evidence="8">The sequence shown here is derived from an EMBL/GenBank/DDBJ whole genome shotgun (WGS) entry which is preliminary data.</text>
</comment>
<reference evidence="8" key="1">
    <citation type="submission" date="2021-03" db="EMBL/GenBank/DDBJ databases">
        <title>Draft genome sequence of rust myrtle Austropuccinia psidii MF-1, a brazilian biotype.</title>
        <authorList>
            <person name="Quecine M.C."/>
            <person name="Pachon D.M.R."/>
            <person name="Bonatelli M.L."/>
            <person name="Correr F.H."/>
            <person name="Franceschini L.M."/>
            <person name="Leite T.F."/>
            <person name="Margarido G.R.A."/>
            <person name="Almeida C.A."/>
            <person name="Ferrarezi J.A."/>
            <person name="Labate C.A."/>
        </authorList>
    </citation>
    <scope>NUCLEOTIDE SEQUENCE</scope>
    <source>
        <strain evidence="8">MF-1</strain>
    </source>
</reference>
<dbReference type="PANTHER" id="PTHR12936">
    <property type="entry name" value="ANAPHASE-PROMOTING COMPLEX 10"/>
    <property type="match status" value="1"/>
</dbReference>
<feature type="region of interest" description="Disordered" evidence="6">
    <location>
        <begin position="1"/>
        <end position="21"/>
    </location>
</feature>
<keyword evidence="2" id="KW-0132">Cell division</keyword>
<protein>
    <recommendedName>
        <fullName evidence="7">DOC domain-containing protein</fullName>
    </recommendedName>
</protein>
<keyword evidence="4" id="KW-0833">Ubl conjugation pathway</keyword>
<dbReference type="Proteomes" id="UP000765509">
    <property type="component" value="Unassembled WGS sequence"/>
</dbReference>
<accession>A0A9Q3GNG3</accession>
<feature type="region of interest" description="Disordered" evidence="6">
    <location>
        <begin position="166"/>
        <end position="187"/>
    </location>
</feature>
<evidence type="ECO:0000313" key="8">
    <source>
        <dbReference type="EMBL" id="MBW0473334.1"/>
    </source>
</evidence>
<dbReference type="GO" id="GO:0051301">
    <property type="term" value="P:cell division"/>
    <property type="evidence" value="ECO:0007669"/>
    <property type="project" value="UniProtKB-KW"/>
</dbReference>
<dbReference type="InterPro" id="IPR008979">
    <property type="entry name" value="Galactose-bd-like_sf"/>
</dbReference>
<keyword evidence="3" id="KW-0498">Mitosis</keyword>
<dbReference type="PROSITE" id="PS51284">
    <property type="entry name" value="DOC"/>
    <property type="match status" value="1"/>
</dbReference>
<dbReference type="AlphaFoldDB" id="A0A9Q3GNG3"/>
<name>A0A9Q3GNG3_9BASI</name>
<dbReference type="Gene3D" id="2.60.120.260">
    <property type="entry name" value="Galactose-binding domain-like"/>
    <property type="match status" value="1"/>
</dbReference>
<evidence type="ECO:0000256" key="2">
    <source>
        <dbReference type="ARBA" id="ARBA00022618"/>
    </source>
</evidence>
<gene>
    <name evidence="8" type="ORF">O181_013049</name>
</gene>
<comment type="similarity">
    <text evidence="1">Belongs to the APC10 family.</text>
</comment>
<dbReference type="GO" id="GO:0005680">
    <property type="term" value="C:anaphase-promoting complex"/>
    <property type="evidence" value="ECO:0007669"/>
    <property type="project" value="InterPro"/>
</dbReference>
<dbReference type="OrthoDB" id="24948at2759"/>
<evidence type="ECO:0000256" key="6">
    <source>
        <dbReference type="SAM" id="MobiDB-lite"/>
    </source>
</evidence>
<evidence type="ECO:0000256" key="1">
    <source>
        <dbReference type="ARBA" id="ARBA00006762"/>
    </source>
</evidence>
<dbReference type="PANTHER" id="PTHR12936:SF0">
    <property type="entry name" value="ANAPHASE-PROMOTING COMPLEX SUBUNIT 10"/>
    <property type="match status" value="1"/>
</dbReference>
<dbReference type="InterPro" id="IPR004939">
    <property type="entry name" value="APC_su10/DOC_dom"/>
</dbReference>
<dbReference type="InterPro" id="IPR016901">
    <property type="entry name" value="APC10/Doc1"/>
</dbReference>
<proteinExistence type="inferred from homology"/>
<evidence type="ECO:0000313" key="9">
    <source>
        <dbReference type="Proteomes" id="UP000765509"/>
    </source>
</evidence>
<dbReference type="SUPFAM" id="SSF49785">
    <property type="entry name" value="Galactose-binding domain-like"/>
    <property type="match status" value="1"/>
</dbReference>
<dbReference type="SMART" id="SM01337">
    <property type="entry name" value="APC10"/>
    <property type="match status" value="1"/>
</dbReference>
<evidence type="ECO:0000256" key="4">
    <source>
        <dbReference type="ARBA" id="ARBA00022786"/>
    </source>
</evidence>
<sequence length="244" mass="27401">MDRFGRRARKNKAASFRPTAEKEAKGHPWLAVACLQATRISMATPTSDLSSNSLRPFPLPKGEIDLGDHGLWSVSSAKAGFGVNQLRDDSVHTLWQSEGPQPHFIRIEFPKKTAVSQISIFVDVTMDDSYTPCKLSISLGTFKQDLQVIKIVELKNPRGWQHIRLDGDQEDEEIVDDDDSEDSDTETTAKGHLFQIAVLANHLNGKDTHIRCLKIFGPRSQQKQKLNGFGPNHHELLLMHETIR</sequence>